<feature type="domain" description="Glycosyl-hydrolase 97 N-terminal" evidence="4">
    <location>
        <begin position="25"/>
        <end position="133"/>
    </location>
</feature>
<organism evidence="5 6">
    <name type="scientific">Parabacteroides distasonis</name>
    <dbReference type="NCBI Taxonomy" id="823"/>
    <lineage>
        <taxon>Bacteria</taxon>
        <taxon>Pseudomonadati</taxon>
        <taxon>Bacteroidota</taxon>
        <taxon>Bacteroidia</taxon>
        <taxon>Bacteroidales</taxon>
        <taxon>Tannerellaceae</taxon>
        <taxon>Parabacteroides</taxon>
    </lineage>
</organism>
<feature type="non-terminal residue" evidence="5">
    <location>
        <position position="133"/>
    </location>
</feature>
<dbReference type="GO" id="GO:0030246">
    <property type="term" value="F:carbohydrate binding"/>
    <property type="evidence" value="ECO:0007669"/>
    <property type="project" value="InterPro"/>
</dbReference>
<keyword evidence="3" id="KW-0106">Calcium</keyword>
<dbReference type="Gene3D" id="2.70.98.10">
    <property type="match status" value="1"/>
</dbReference>
<sequence>MNKINLLLSFLCLPLLVVAQGVFPLVSPSGKMNADIRAGEKNVEIDLFANGEKVVTAKTLQFSLDENILKGNWKVVDQKRKSVDQTWQPVYGERSVVTDRYNEVELTLQSDENWKEMVLSVRLYDEGLAFRYA</sequence>
<dbReference type="InterPro" id="IPR014718">
    <property type="entry name" value="GH-type_carb-bd"/>
</dbReference>
<dbReference type="PANTHER" id="PTHR35803">
    <property type="entry name" value="GLUCAN 1,4-ALPHA-GLUCOSIDASE SUSB-RELATED"/>
    <property type="match status" value="1"/>
</dbReference>
<evidence type="ECO:0000256" key="1">
    <source>
        <dbReference type="ARBA" id="ARBA00001913"/>
    </source>
</evidence>
<comment type="caution">
    <text evidence="5">The sequence shown here is derived from an EMBL/GenBank/DDBJ whole genome shotgun (WGS) entry which is preliminary data.</text>
</comment>
<evidence type="ECO:0000313" key="6">
    <source>
        <dbReference type="Proteomes" id="UP000441358"/>
    </source>
</evidence>
<dbReference type="Pfam" id="PF14508">
    <property type="entry name" value="GH97_N"/>
    <property type="match status" value="1"/>
</dbReference>
<proteinExistence type="predicted"/>
<accession>A0A7K0HTF3</accession>
<protein>
    <recommendedName>
        <fullName evidence="4">Glycosyl-hydrolase 97 N-terminal domain-containing protein</fullName>
    </recommendedName>
</protein>
<evidence type="ECO:0000259" key="4">
    <source>
        <dbReference type="Pfam" id="PF14508"/>
    </source>
</evidence>
<dbReference type="AlphaFoldDB" id="A0A7K0HTF3"/>
<dbReference type="Proteomes" id="UP000441358">
    <property type="component" value="Unassembled WGS sequence"/>
</dbReference>
<name>A0A7K0HTF3_PARDI</name>
<reference evidence="5 6" key="1">
    <citation type="journal article" date="2019" name="Nat. Med.">
        <title>A library of human gut bacterial isolates paired with longitudinal multiomics data enables mechanistic microbiome research.</title>
        <authorList>
            <person name="Poyet M."/>
            <person name="Groussin M."/>
            <person name="Gibbons S.M."/>
            <person name="Avila-Pacheco J."/>
            <person name="Jiang X."/>
            <person name="Kearney S.M."/>
            <person name="Perrotta A.R."/>
            <person name="Berdy B."/>
            <person name="Zhao S."/>
            <person name="Lieberman T.D."/>
            <person name="Swanson P.K."/>
            <person name="Smith M."/>
            <person name="Roesemann S."/>
            <person name="Alexander J.E."/>
            <person name="Rich S.A."/>
            <person name="Livny J."/>
            <person name="Vlamakis H."/>
            <person name="Clish C."/>
            <person name="Bullock K."/>
            <person name="Deik A."/>
            <person name="Scott J."/>
            <person name="Pierce K.A."/>
            <person name="Xavier R.J."/>
            <person name="Alm E.J."/>
        </authorList>
    </citation>
    <scope>NUCLEOTIDE SEQUENCE [LARGE SCALE GENOMIC DNA]</scope>
    <source>
        <strain evidence="5 6">BIOML-A32</strain>
    </source>
</reference>
<comment type="subunit">
    <text evidence="2">Monomer.</text>
</comment>
<evidence type="ECO:0000313" key="5">
    <source>
        <dbReference type="EMBL" id="MRZ53117.1"/>
    </source>
</evidence>
<evidence type="ECO:0000256" key="3">
    <source>
        <dbReference type="ARBA" id="ARBA00022837"/>
    </source>
</evidence>
<dbReference type="InterPro" id="IPR029486">
    <property type="entry name" value="GH97_N"/>
</dbReference>
<comment type="cofactor">
    <cofactor evidence="1">
        <name>Ca(2+)</name>
        <dbReference type="ChEBI" id="CHEBI:29108"/>
    </cofactor>
</comment>
<dbReference type="EMBL" id="WKMC01000205">
    <property type="protein sequence ID" value="MRZ53117.1"/>
    <property type="molecule type" value="Genomic_DNA"/>
</dbReference>
<gene>
    <name evidence="5" type="ORF">GKD66_23545</name>
</gene>
<dbReference type="InterPro" id="IPR052720">
    <property type="entry name" value="Glycosyl_hydrolase_97"/>
</dbReference>
<dbReference type="RefSeq" id="WP_173013039.1">
    <property type="nucleotide sequence ID" value="NZ_WKMC01000205.1"/>
</dbReference>
<evidence type="ECO:0000256" key="2">
    <source>
        <dbReference type="ARBA" id="ARBA00011245"/>
    </source>
</evidence>